<evidence type="ECO:0000256" key="1">
    <source>
        <dbReference type="SAM" id="Phobius"/>
    </source>
</evidence>
<keyword evidence="1" id="KW-1133">Transmembrane helix</keyword>
<dbReference type="Proteomes" id="UP000008076">
    <property type="component" value="Unassembled WGS sequence"/>
</dbReference>
<keyword evidence="1" id="KW-0472">Membrane</keyword>
<reference evidence="3" key="1">
    <citation type="submission" date="2007-12" db="EMBL/GenBank/DDBJ databases">
        <title>Annotation of Entamoeba dispar SAW760.</title>
        <authorList>
            <person name="Lorenzi H."/>
            <person name="Inman J."/>
            <person name="Schobel S."/>
            <person name="Amedeo P."/>
            <person name="Caler E."/>
        </authorList>
    </citation>
    <scope>NUCLEOTIDE SEQUENCE [LARGE SCALE GENOMIC DNA]</scope>
    <source>
        <strain evidence="3">ATCC PRA-260 / SAW760</strain>
    </source>
</reference>
<proteinExistence type="predicted"/>
<sequence>MFYFYLNFWWILSKLTLLLYYFCTFSFVILPFLILFPSHFFNVHKYPFLMCFNNFYLIFVDRIYFIYTSFLGTLYFCSIGIYCLYYSVTNKSCFNNKWCLDSV</sequence>
<dbReference type="VEuPathDB" id="AmoebaDB:EDI_206620"/>
<dbReference type="EMBL" id="DS549802">
    <property type="protein sequence ID" value="EDR24724.1"/>
    <property type="molecule type" value="Genomic_DNA"/>
</dbReference>
<protein>
    <submittedName>
        <fullName evidence="2">Uncharacterized protein</fullName>
    </submittedName>
</protein>
<accession>B0EL36</accession>
<dbReference type="RefSeq" id="XP_001738887.1">
    <property type="nucleotide sequence ID" value="XM_001738835.1"/>
</dbReference>
<evidence type="ECO:0000313" key="3">
    <source>
        <dbReference type="Proteomes" id="UP000008076"/>
    </source>
</evidence>
<feature type="transmembrane region" description="Helical" evidence="1">
    <location>
        <begin position="18"/>
        <end position="43"/>
    </location>
</feature>
<dbReference type="GeneID" id="5884001"/>
<keyword evidence="1" id="KW-0812">Transmembrane</keyword>
<name>B0EL36_ENTDS</name>
<keyword evidence="3" id="KW-1185">Reference proteome</keyword>
<evidence type="ECO:0000313" key="2">
    <source>
        <dbReference type="EMBL" id="EDR24724.1"/>
    </source>
</evidence>
<gene>
    <name evidence="2" type="ORF">EDI_206620</name>
</gene>
<organism evidence="3">
    <name type="scientific">Entamoeba dispar (strain ATCC PRA-260 / SAW760)</name>
    <dbReference type="NCBI Taxonomy" id="370354"/>
    <lineage>
        <taxon>Eukaryota</taxon>
        <taxon>Amoebozoa</taxon>
        <taxon>Evosea</taxon>
        <taxon>Archamoebae</taxon>
        <taxon>Mastigamoebida</taxon>
        <taxon>Entamoebidae</taxon>
        <taxon>Entamoeba</taxon>
    </lineage>
</organism>
<feature type="transmembrane region" description="Helical" evidence="1">
    <location>
        <begin position="64"/>
        <end position="88"/>
    </location>
</feature>
<dbReference type="AlphaFoldDB" id="B0EL36"/>
<dbReference type="KEGG" id="edi:EDI_206620"/>